<comment type="cofactor">
    <cofactor evidence="1">
        <name>Mg(2+)</name>
        <dbReference type="ChEBI" id="CHEBI:18420"/>
    </cofactor>
</comment>
<dbReference type="PROSITE" id="PS01125">
    <property type="entry name" value="ROK"/>
    <property type="match status" value="1"/>
</dbReference>
<keyword evidence="4" id="KW-0479">Metal-binding</keyword>
<evidence type="ECO:0000256" key="8">
    <source>
        <dbReference type="ARBA" id="ARBA00022840"/>
    </source>
</evidence>
<keyword evidence="8" id="KW-0067">ATP-binding</keyword>
<evidence type="ECO:0000256" key="2">
    <source>
        <dbReference type="ARBA" id="ARBA00006479"/>
    </source>
</evidence>
<evidence type="ECO:0000256" key="11">
    <source>
        <dbReference type="ARBA" id="ARBA00038887"/>
    </source>
</evidence>
<dbReference type="Proteomes" id="UP000051739">
    <property type="component" value="Unassembled WGS sequence"/>
</dbReference>
<evidence type="ECO:0000256" key="6">
    <source>
        <dbReference type="ARBA" id="ARBA00022777"/>
    </source>
</evidence>
<dbReference type="InterPro" id="IPR049874">
    <property type="entry name" value="ROK_cs"/>
</dbReference>
<dbReference type="CDD" id="cd24067">
    <property type="entry name" value="ASKHA_NBD_ROK_BsFRK-like"/>
    <property type="match status" value="1"/>
</dbReference>
<evidence type="ECO:0000256" key="10">
    <source>
        <dbReference type="ARBA" id="ARBA00023277"/>
    </source>
</evidence>
<organism evidence="13 14">
    <name type="scientific">Limosilactobacillus gastricus DSM 16045</name>
    <dbReference type="NCBI Taxonomy" id="1423749"/>
    <lineage>
        <taxon>Bacteria</taxon>
        <taxon>Bacillati</taxon>
        <taxon>Bacillota</taxon>
        <taxon>Bacilli</taxon>
        <taxon>Lactobacillales</taxon>
        <taxon>Lactobacillaceae</taxon>
        <taxon>Limosilactobacillus</taxon>
    </lineage>
</organism>
<evidence type="ECO:0000256" key="12">
    <source>
        <dbReference type="ARBA" id="ARBA00048451"/>
    </source>
</evidence>
<keyword evidence="5" id="KW-0547">Nucleotide-binding</keyword>
<evidence type="ECO:0000256" key="3">
    <source>
        <dbReference type="ARBA" id="ARBA00022679"/>
    </source>
</evidence>
<dbReference type="SUPFAM" id="SSF53067">
    <property type="entry name" value="Actin-like ATPase domain"/>
    <property type="match status" value="1"/>
</dbReference>
<dbReference type="EC" id="2.7.1.4" evidence="11"/>
<dbReference type="Gene3D" id="3.30.420.40">
    <property type="match status" value="2"/>
</dbReference>
<evidence type="ECO:0000313" key="14">
    <source>
        <dbReference type="Proteomes" id="UP000051739"/>
    </source>
</evidence>
<reference evidence="13 14" key="1">
    <citation type="journal article" date="2015" name="Genome Announc.">
        <title>Expanding the biotechnology potential of lactobacilli through comparative genomics of 213 strains and associated genera.</title>
        <authorList>
            <person name="Sun Z."/>
            <person name="Harris H.M."/>
            <person name="McCann A."/>
            <person name="Guo C."/>
            <person name="Argimon S."/>
            <person name="Zhang W."/>
            <person name="Yang X."/>
            <person name="Jeffery I.B."/>
            <person name="Cooney J.C."/>
            <person name="Kagawa T.F."/>
            <person name="Liu W."/>
            <person name="Song Y."/>
            <person name="Salvetti E."/>
            <person name="Wrobel A."/>
            <person name="Rasinkangas P."/>
            <person name="Parkhill J."/>
            <person name="Rea M.C."/>
            <person name="O'Sullivan O."/>
            <person name="Ritari J."/>
            <person name="Douillard F.P."/>
            <person name="Paul Ross R."/>
            <person name="Yang R."/>
            <person name="Briner A.E."/>
            <person name="Felis G.E."/>
            <person name="de Vos W.M."/>
            <person name="Barrangou R."/>
            <person name="Klaenhammer T.R."/>
            <person name="Caufield P.W."/>
            <person name="Cui Y."/>
            <person name="Zhang H."/>
            <person name="O'Toole P.W."/>
        </authorList>
    </citation>
    <scope>NUCLEOTIDE SEQUENCE [LARGE SCALE GENOMIC DNA]</scope>
    <source>
        <strain evidence="13 14">DSM 16045</strain>
    </source>
</reference>
<name>A0A0R1V5N9_9LACO</name>
<evidence type="ECO:0000256" key="7">
    <source>
        <dbReference type="ARBA" id="ARBA00022833"/>
    </source>
</evidence>
<accession>A0A0R1V5N9</accession>
<gene>
    <name evidence="13" type="ORF">FC60_GL000931</name>
</gene>
<protein>
    <recommendedName>
        <fullName evidence="11">fructokinase</fullName>
        <ecNumber evidence="11">2.7.1.4</ecNumber>
    </recommendedName>
</protein>
<keyword evidence="6 13" id="KW-0418">Kinase</keyword>
<dbReference type="RefSeq" id="WP_056937833.1">
    <property type="nucleotide sequence ID" value="NZ_AZFN01000023.1"/>
</dbReference>
<dbReference type="PATRIC" id="fig|1423749.3.peg.940"/>
<comment type="similarity">
    <text evidence="2">Belongs to the ROK (NagC/XylR) family.</text>
</comment>
<dbReference type="AlphaFoldDB" id="A0A0R1V5N9"/>
<dbReference type="PANTHER" id="PTHR42742">
    <property type="entry name" value="TRANSCRIPTIONAL REPRESSOR MPRA"/>
    <property type="match status" value="1"/>
</dbReference>
<proteinExistence type="inferred from homology"/>
<dbReference type="GO" id="GO:0008865">
    <property type="term" value="F:fructokinase activity"/>
    <property type="evidence" value="ECO:0007669"/>
    <property type="project" value="UniProtKB-EC"/>
</dbReference>
<keyword evidence="3" id="KW-0808">Transferase</keyword>
<dbReference type="Pfam" id="PF00480">
    <property type="entry name" value="ROK"/>
    <property type="match status" value="1"/>
</dbReference>
<comment type="catalytic activity">
    <reaction evidence="12">
        <text>D-fructose + ATP = D-fructose 6-phosphate + ADP + H(+)</text>
        <dbReference type="Rhea" id="RHEA:16125"/>
        <dbReference type="ChEBI" id="CHEBI:15378"/>
        <dbReference type="ChEBI" id="CHEBI:30616"/>
        <dbReference type="ChEBI" id="CHEBI:37721"/>
        <dbReference type="ChEBI" id="CHEBI:61527"/>
        <dbReference type="ChEBI" id="CHEBI:456216"/>
        <dbReference type="EC" id="2.7.1.4"/>
    </reaction>
</comment>
<keyword evidence="9" id="KW-0460">Magnesium</keyword>
<evidence type="ECO:0000256" key="4">
    <source>
        <dbReference type="ARBA" id="ARBA00022723"/>
    </source>
</evidence>
<dbReference type="FunFam" id="3.30.420.40:FF:000153">
    <property type="entry name" value="Putative fructokinase"/>
    <property type="match status" value="1"/>
</dbReference>
<evidence type="ECO:0000313" key="13">
    <source>
        <dbReference type="EMBL" id="KRM00865.1"/>
    </source>
</evidence>
<dbReference type="InterPro" id="IPR043129">
    <property type="entry name" value="ATPase_NBD"/>
</dbReference>
<keyword evidence="10" id="KW-0119">Carbohydrate metabolism</keyword>
<sequence length="290" mass="31915">MLLGSIDSGGRRLTCAVADEHQQIIKKALYLTTDPAATFKHIVAFFSPYQEELAALGVASFGPIDIDPQSPTFGYITTTPKVGWKNVNFVGELKKHFNLPIYWTTGVNASVYGEYLNLKDQLHHGSLVYFTLGTGVGAGAIQNGNFIGGVGAPEMGHVFVKRHPDDRTFTGICPYHGDCLEGLVGGPTFQARLGIRGEDVDDTDHVWDILAYYVAQASIQATTILRPEKIIFGGSVARPQLIKKVREQFERMFNHYMEVGEIEDYIIHPSVPRNESATRGNFALAAELLK</sequence>
<dbReference type="EMBL" id="AZFN01000023">
    <property type="protein sequence ID" value="KRM00865.1"/>
    <property type="molecule type" value="Genomic_DNA"/>
</dbReference>
<dbReference type="InterPro" id="IPR051804">
    <property type="entry name" value="Carb_Metab_Reg_Kinase/Isom"/>
</dbReference>
<dbReference type="GO" id="GO:0046872">
    <property type="term" value="F:metal ion binding"/>
    <property type="evidence" value="ECO:0007669"/>
    <property type="project" value="UniProtKB-KW"/>
</dbReference>
<dbReference type="InterPro" id="IPR000600">
    <property type="entry name" value="ROK"/>
</dbReference>
<keyword evidence="14" id="KW-1185">Reference proteome</keyword>
<comment type="caution">
    <text evidence="13">The sequence shown here is derived from an EMBL/GenBank/DDBJ whole genome shotgun (WGS) entry which is preliminary data.</text>
</comment>
<evidence type="ECO:0000256" key="5">
    <source>
        <dbReference type="ARBA" id="ARBA00022741"/>
    </source>
</evidence>
<evidence type="ECO:0000256" key="9">
    <source>
        <dbReference type="ARBA" id="ARBA00022842"/>
    </source>
</evidence>
<keyword evidence="7" id="KW-0862">Zinc</keyword>
<dbReference type="PANTHER" id="PTHR42742:SF3">
    <property type="entry name" value="FRUCTOKINASE"/>
    <property type="match status" value="1"/>
</dbReference>
<evidence type="ECO:0000256" key="1">
    <source>
        <dbReference type="ARBA" id="ARBA00001946"/>
    </source>
</evidence>
<dbReference type="GO" id="GO:0005524">
    <property type="term" value="F:ATP binding"/>
    <property type="evidence" value="ECO:0007669"/>
    <property type="project" value="UniProtKB-KW"/>
</dbReference>